<proteinExistence type="predicted"/>
<feature type="transmembrane region" description="Helical" evidence="2">
    <location>
        <begin position="34"/>
        <end position="54"/>
    </location>
</feature>
<dbReference type="AlphaFoldDB" id="A0AAU0PXN2"/>
<reference evidence="3 4" key="1">
    <citation type="submission" date="2023-10" db="EMBL/GenBank/DDBJ databases">
        <title>complete genome sequence of Corynebacterium pseudokroppenstedtii P15-C1.</title>
        <authorList>
            <person name="Bruggemann H."/>
            <person name="Poehlein A."/>
        </authorList>
    </citation>
    <scope>NUCLEOTIDE SEQUENCE [LARGE SCALE GENOMIC DNA]</scope>
    <source>
        <strain evidence="3 4">P15_C1</strain>
    </source>
</reference>
<feature type="transmembrane region" description="Helical" evidence="2">
    <location>
        <begin position="300"/>
        <end position="319"/>
    </location>
</feature>
<evidence type="ECO:0000256" key="1">
    <source>
        <dbReference type="SAM" id="MobiDB-lite"/>
    </source>
</evidence>
<organism evidence="3 4">
    <name type="scientific">Corynebacterium pseudokroppenstedtii</name>
    <dbReference type="NCBI Taxonomy" id="2804917"/>
    <lineage>
        <taxon>Bacteria</taxon>
        <taxon>Bacillati</taxon>
        <taxon>Actinomycetota</taxon>
        <taxon>Actinomycetes</taxon>
        <taxon>Mycobacteriales</taxon>
        <taxon>Corynebacteriaceae</taxon>
        <taxon>Corynebacterium</taxon>
    </lineage>
</organism>
<keyword evidence="2" id="KW-1133">Transmembrane helix</keyword>
<feature type="transmembrane region" description="Helical" evidence="2">
    <location>
        <begin position="193"/>
        <end position="211"/>
    </location>
</feature>
<feature type="transmembrane region" description="Helical" evidence="2">
    <location>
        <begin position="274"/>
        <end position="294"/>
    </location>
</feature>
<dbReference type="KEGG" id="cpsk:Q0N40_00315"/>
<keyword evidence="2" id="KW-0472">Membrane</keyword>
<feature type="transmembrane region" description="Helical" evidence="2">
    <location>
        <begin position="223"/>
        <end position="243"/>
    </location>
</feature>
<dbReference type="RefSeq" id="WP_221923958.1">
    <property type="nucleotide sequence ID" value="NZ_CP137757.1"/>
</dbReference>
<sequence>MRAAPSTNASGRRSSTPRSQVRDNHTFFSPEDIIVFWFLGLLCSLAISGLHSHLLPPKFDRDAQVIQNLLAKPGLVRYEDYGSFATITSVYHALGLAHSPTLAGFFGVIIAHCALAVVLWRMRPIRVTAFSVGALVLYSLLVGVYQGVYTKEIIISAVVIVVAAVPTGMQSAWIWDCVLAVVMAALGHYFRPYWVLIAVFFFGLRLFVSNTALSRQWITTRRFILLMLACSLVASLVIVARGFPADHYRTLVNAGRGADTGSLIGRFVEHPEPIAGIVNVVLSTVMLMFPVTLAAKLSPYYLVIFVVIASFWASYFHAVRQWLRSDHRPPLVARAICLIAAFAVVQGLFEPDYGSALRHLTPLIPLFFIVAAGERGAERAAERGVAGGSGAGRGVASPPLPTPTQLSPPSHPPSASNRPSDHPSARQSES</sequence>
<feature type="region of interest" description="Disordered" evidence="1">
    <location>
        <begin position="1"/>
        <end position="23"/>
    </location>
</feature>
<feature type="transmembrane region" description="Helical" evidence="2">
    <location>
        <begin position="127"/>
        <end position="147"/>
    </location>
</feature>
<feature type="compositionally biased region" description="Polar residues" evidence="1">
    <location>
        <begin position="1"/>
        <end position="19"/>
    </location>
</feature>
<evidence type="ECO:0000313" key="4">
    <source>
        <dbReference type="Proteomes" id="UP001174314"/>
    </source>
</evidence>
<keyword evidence="2" id="KW-0812">Transmembrane</keyword>
<evidence type="ECO:0000256" key="2">
    <source>
        <dbReference type="SAM" id="Phobius"/>
    </source>
</evidence>
<dbReference type="Proteomes" id="UP001174314">
    <property type="component" value="Chromosome"/>
</dbReference>
<feature type="transmembrane region" description="Helical" evidence="2">
    <location>
        <begin position="102"/>
        <end position="120"/>
    </location>
</feature>
<keyword evidence="4" id="KW-1185">Reference proteome</keyword>
<protein>
    <submittedName>
        <fullName evidence="3">Uncharacterized protein</fullName>
    </submittedName>
</protein>
<name>A0AAU0PXN2_9CORY</name>
<feature type="transmembrane region" description="Helical" evidence="2">
    <location>
        <begin position="331"/>
        <end position="349"/>
    </location>
</feature>
<accession>A0AAU0PXN2</accession>
<feature type="compositionally biased region" description="Basic and acidic residues" evidence="1">
    <location>
        <begin position="419"/>
        <end position="430"/>
    </location>
</feature>
<feature type="transmembrane region" description="Helical" evidence="2">
    <location>
        <begin position="153"/>
        <end position="186"/>
    </location>
</feature>
<gene>
    <name evidence="3" type="ORF">Q0N40_00315</name>
</gene>
<feature type="region of interest" description="Disordered" evidence="1">
    <location>
        <begin position="381"/>
        <end position="430"/>
    </location>
</feature>
<evidence type="ECO:0000313" key="3">
    <source>
        <dbReference type="EMBL" id="WPF25050.1"/>
    </source>
</evidence>
<dbReference type="EMBL" id="CP137757">
    <property type="protein sequence ID" value="WPF25050.1"/>
    <property type="molecule type" value="Genomic_DNA"/>
</dbReference>